<feature type="compositionally biased region" description="Low complexity" evidence="13">
    <location>
        <begin position="72"/>
        <end position="81"/>
    </location>
</feature>
<evidence type="ECO:0000256" key="9">
    <source>
        <dbReference type="ARBA" id="ARBA00023163"/>
    </source>
</evidence>
<evidence type="ECO:0000256" key="5">
    <source>
        <dbReference type="ARBA" id="ARBA00022737"/>
    </source>
</evidence>
<dbReference type="GO" id="GO:0048468">
    <property type="term" value="P:cell development"/>
    <property type="evidence" value="ECO:0007669"/>
    <property type="project" value="UniProtKB-ARBA"/>
</dbReference>
<dbReference type="CDD" id="cd01396">
    <property type="entry name" value="MeCP2_MBD"/>
    <property type="match status" value="1"/>
</dbReference>
<dbReference type="GO" id="GO:0010385">
    <property type="term" value="F:double-stranded methylated DNA binding"/>
    <property type="evidence" value="ECO:0007669"/>
    <property type="project" value="TreeGrafter"/>
</dbReference>
<organism evidence="16 17">
    <name type="scientific">Salmo trutta</name>
    <name type="common">Brown trout</name>
    <dbReference type="NCBI Taxonomy" id="8032"/>
    <lineage>
        <taxon>Eukaryota</taxon>
        <taxon>Metazoa</taxon>
        <taxon>Chordata</taxon>
        <taxon>Craniata</taxon>
        <taxon>Vertebrata</taxon>
        <taxon>Euteleostomi</taxon>
        <taxon>Actinopterygii</taxon>
        <taxon>Neopterygii</taxon>
        <taxon>Teleostei</taxon>
        <taxon>Protacanthopterygii</taxon>
        <taxon>Salmoniformes</taxon>
        <taxon>Salmonidae</taxon>
        <taxon>Salmoninae</taxon>
        <taxon>Salmo</taxon>
    </lineage>
</organism>
<sequence length="892" mass="96731">MRTPPFQYALIASAALGFLQAQEVVPFSWIGRKNSEDANQNQSSNDKDPKTHSKPKKVRRERTDMEKERLESSSTTTTMSSPFHPPVQQPSADQDQPQPAEAGPSEPMVTAVGETSGLFESPASPKQRRSIIRDRGPLYDDPSLPQGWTRKLKQRKSGRSAGKFDVYLMNPEGKAFRSKVELIAFFQKVGDTATNPNDFDFTVTGRGSPSRREKRPPKKPKVMKPSGRGRGRPKGSGKLRPAMEGVAMKRVVEKSPGRLLVKMPFSASKASEAAGQPSSHVVVAKMRPGRKRKADTEPQTAPKKRGRKPGLVSAVVGVAGSSTSSYAAAAILAAEAKRKAQKESSTKPVQQTALPIKKRKTRETVEESKDIPAIAEAGIGTGSAVVVAAAERTDQGQKDQGQKLPNSPGKKHKDSPVTAGLTAEDSGGASVGSNSGASGGGSSSSVTTPKSHSHKRKERSPHKHRHHHHHHRHHRHSSVVEDPLPLPSQRPPHHHFPGLTMGLVSHTARASVGPGALLQNEPHDLSTSRGPCRASTTTARGEREEVREVRQDRCLKPPVAAVVGMGDTRAIKHHVDVAAGTVEGRDLRDIVSCLVVPRHSREETVSAVPRPSREETVSAVPRPSREETVSAVPRPSREETVSAVPRPSREETVSAVPRPSREETVSAVPRPSREETVSAVPRPSREETVSAVPRPSREETVSAVPRPSREETVSAVPRPSREETVSAVPRPSREETVSAVPRPSREETVSAVPRPSREETVSAVPRPSREETVSVVPRPSREETVSAVPRPSREETVSAVPRPSREETVSVVPRPSREETVSVVPRPSREETVSAVPRPSREETVSAVPRPSREETVSAVPRPSREETVSAVPRPSREETVESRTPVTERVS</sequence>
<feature type="region of interest" description="Disordered" evidence="13">
    <location>
        <begin position="599"/>
        <end position="892"/>
    </location>
</feature>
<feature type="compositionally biased region" description="Basic and acidic residues" evidence="13">
    <location>
        <begin position="335"/>
        <end position="345"/>
    </location>
</feature>
<evidence type="ECO:0000256" key="14">
    <source>
        <dbReference type="SAM" id="SignalP"/>
    </source>
</evidence>
<feature type="compositionally biased region" description="Basic and acidic residues" evidence="13">
    <location>
        <begin position="61"/>
        <end position="71"/>
    </location>
</feature>
<comment type="subcellular location">
    <subcellularLocation>
        <location evidence="1">Nucleus</location>
    </subcellularLocation>
</comment>
<keyword evidence="2" id="KW-0488">Methylation</keyword>
<feature type="region of interest" description="Disordered" evidence="13">
    <location>
        <begin position="334"/>
        <end position="369"/>
    </location>
</feature>
<proteinExistence type="predicted"/>
<feature type="region of interest" description="Disordered" evidence="13">
    <location>
        <begin position="514"/>
        <end position="547"/>
    </location>
</feature>
<dbReference type="Gene3D" id="3.30.890.10">
    <property type="entry name" value="Methyl-cpg-binding Protein 2, Chain A"/>
    <property type="match status" value="1"/>
</dbReference>
<dbReference type="SMART" id="SM00391">
    <property type="entry name" value="MBD"/>
    <property type="match status" value="1"/>
</dbReference>
<dbReference type="GO" id="GO:0003682">
    <property type="term" value="F:chromatin binding"/>
    <property type="evidence" value="ECO:0007669"/>
    <property type="project" value="TreeGrafter"/>
</dbReference>
<keyword evidence="14" id="KW-0732">Signal</keyword>
<feature type="compositionally biased region" description="Polar residues" evidence="13">
    <location>
        <begin position="527"/>
        <end position="539"/>
    </location>
</feature>
<evidence type="ECO:0000256" key="8">
    <source>
        <dbReference type="ARBA" id="ARBA00023125"/>
    </source>
</evidence>
<evidence type="ECO:0000256" key="3">
    <source>
        <dbReference type="ARBA" id="ARBA00022491"/>
    </source>
</evidence>
<evidence type="ECO:0000256" key="10">
    <source>
        <dbReference type="ARBA" id="ARBA00023242"/>
    </source>
</evidence>
<dbReference type="GO" id="GO:0000792">
    <property type="term" value="C:heterochromatin"/>
    <property type="evidence" value="ECO:0007669"/>
    <property type="project" value="TreeGrafter"/>
</dbReference>
<evidence type="ECO:0000256" key="6">
    <source>
        <dbReference type="ARBA" id="ARBA00022990"/>
    </source>
</evidence>
<dbReference type="Proteomes" id="UP000472277">
    <property type="component" value="Chromosome 30"/>
</dbReference>
<dbReference type="PROSITE" id="PS50982">
    <property type="entry name" value="MBD"/>
    <property type="match status" value="1"/>
</dbReference>
<keyword evidence="6" id="KW-0007">Acetylation</keyword>
<keyword evidence="7" id="KW-0805">Transcription regulation</keyword>
<dbReference type="AlphaFoldDB" id="A0A673X4A7"/>
<keyword evidence="9" id="KW-0804">Transcription</keyword>
<feature type="compositionally biased region" description="Basic residues" evidence="13">
    <location>
        <begin position="451"/>
        <end position="477"/>
    </location>
</feature>
<evidence type="ECO:0000256" key="2">
    <source>
        <dbReference type="ARBA" id="ARBA00022481"/>
    </source>
</evidence>
<gene>
    <name evidence="16" type="primary">MECP2</name>
    <name evidence="16" type="synonym">LOC115168731</name>
</gene>
<feature type="compositionally biased region" description="Low complexity" evidence="13">
    <location>
        <begin position="89"/>
        <end position="100"/>
    </location>
</feature>
<dbReference type="InterPro" id="IPR045138">
    <property type="entry name" value="MeCP2/MBD4"/>
</dbReference>
<keyword evidence="10" id="KW-0539">Nucleus</keyword>
<evidence type="ECO:0000256" key="7">
    <source>
        <dbReference type="ARBA" id="ARBA00023015"/>
    </source>
</evidence>
<keyword evidence="3" id="KW-0678">Repressor</keyword>
<dbReference type="GO" id="GO:0051093">
    <property type="term" value="P:negative regulation of developmental process"/>
    <property type="evidence" value="ECO:0007669"/>
    <property type="project" value="UniProtKB-ARBA"/>
</dbReference>
<reference evidence="16" key="2">
    <citation type="submission" date="2025-09" db="UniProtKB">
        <authorList>
            <consortium name="Ensembl"/>
        </authorList>
    </citation>
    <scope>IDENTIFICATION</scope>
</reference>
<protein>
    <recommendedName>
        <fullName evidence="12">Methyl-CpG-binding protein 2</fullName>
    </recommendedName>
</protein>
<dbReference type="GO" id="GO:0000122">
    <property type="term" value="P:negative regulation of transcription by RNA polymerase II"/>
    <property type="evidence" value="ECO:0007669"/>
    <property type="project" value="TreeGrafter"/>
</dbReference>
<dbReference type="Pfam" id="PF01429">
    <property type="entry name" value="MBD"/>
    <property type="match status" value="1"/>
</dbReference>
<feature type="region of interest" description="Disordered" evidence="13">
    <location>
        <begin position="34"/>
        <end position="161"/>
    </location>
</feature>
<feature type="domain" description="MBD" evidence="15">
    <location>
        <begin position="134"/>
        <end position="206"/>
    </location>
</feature>
<feature type="signal peptide" evidence="14">
    <location>
        <begin position="1"/>
        <end position="21"/>
    </location>
</feature>
<evidence type="ECO:0000256" key="1">
    <source>
        <dbReference type="ARBA" id="ARBA00004123"/>
    </source>
</evidence>
<dbReference type="FunCoup" id="A0A673X4A7">
    <property type="interactions" value="1591"/>
</dbReference>
<evidence type="ECO:0000259" key="15">
    <source>
        <dbReference type="PROSITE" id="PS50982"/>
    </source>
</evidence>
<evidence type="ECO:0000313" key="16">
    <source>
        <dbReference type="Ensembl" id="ENSSTUP00000015807.1"/>
    </source>
</evidence>
<feature type="compositionally biased region" description="Low complexity" evidence="13">
    <location>
        <begin position="426"/>
        <end position="436"/>
    </location>
</feature>
<evidence type="ECO:0000256" key="13">
    <source>
        <dbReference type="SAM" id="MobiDB-lite"/>
    </source>
</evidence>
<dbReference type="GO" id="GO:0040029">
    <property type="term" value="P:epigenetic regulation of gene expression"/>
    <property type="evidence" value="ECO:0007669"/>
    <property type="project" value="UniProtKB-ARBA"/>
</dbReference>
<name>A0A673X4A7_SALTR</name>
<comment type="subunit">
    <text evidence="11">Interacts with FNBP3. Interacts with CDKL5. Interacts with ATRX; MECP2 recruits ATRX to pericentric heterochromatin in neuronal cells. Interacts with NCOR2. Interacts with TBL1XR1; bridges interaction between MECP2 and NCOR1. Interacts with TBL1X; recruits TBL1X to the heterochromatin foci.</text>
</comment>
<evidence type="ECO:0000256" key="4">
    <source>
        <dbReference type="ARBA" id="ARBA00022553"/>
    </source>
</evidence>
<keyword evidence="17" id="KW-1185">Reference proteome</keyword>
<dbReference type="InParanoid" id="A0A673X4A7"/>
<keyword evidence="4" id="KW-0597">Phosphoprotein</keyword>
<feature type="chain" id="PRO_5025579792" description="Methyl-CpG-binding protein 2" evidence="14">
    <location>
        <begin position="22"/>
        <end position="892"/>
    </location>
</feature>
<dbReference type="GeneTree" id="ENSGT00530000063687"/>
<dbReference type="GO" id="GO:0010629">
    <property type="term" value="P:negative regulation of gene expression"/>
    <property type="evidence" value="ECO:0007669"/>
    <property type="project" value="UniProtKB-ARBA"/>
</dbReference>
<feature type="region of interest" description="Disordered" evidence="13">
    <location>
        <begin position="386"/>
        <end position="500"/>
    </location>
</feature>
<accession>A0A673X4A7</accession>
<evidence type="ECO:0000256" key="12">
    <source>
        <dbReference type="ARBA" id="ARBA00072376"/>
    </source>
</evidence>
<keyword evidence="8" id="KW-0238">DNA-binding</keyword>
<dbReference type="OMA" id="RTPPFQY"/>
<feature type="region of interest" description="Disordered" evidence="13">
    <location>
        <begin position="267"/>
        <end position="309"/>
    </location>
</feature>
<feature type="region of interest" description="Disordered" evidence="13">
    <location>
        <begin position="194"/>
        <end position="245"/>
    </location>
</feature>
<dbReference type="SUPFAM" id="SSF54171">
    <property type="entry name" value="DNA-binding domain"/>
    <property type="match status" value="1"/>
</dbReference>
<evidence type="ECO:0000256" key="11">
    <source>
        <dbReference type="ARBA" id="ARBA00063689"/>
    </source>
</evidence>
<dbReference type="InterPro" id="IPR001739">
    <property type="entry name" value="Methyl_CpG_DNA-bd"/>
</dbReference>
<dbReference type="GO" id="GO:0005654">
    <property type="term" value="C:nucleoplasm"/>
    <property type="evidence" value="ECO:0007669"/>
    <property type="project" value="UniProtKB-ARBA"/>
</dbReference>
<evidence type="ECO:0000313" key="17">
    <source>
        <dbReference type="Proteomes" id="UP000472277"/>
    </source>
</evidence>
<dbReference type="Ensembl" id="ENSSTUT00000016675.1">
    <property type="protein sequence ID" value="ENSSTUP00000015807.1"/>
    <property type="gene ID" value="ENSSTUG00000007239.1"/>
</dbReference>
<dbReference type="PANTHER" id="PTHR15074:SF6">
    <property type="entry name" value="METHYL-CPG-BINDING PROTEIN 2"/>
    <property type="match status" value="1"/>
</dbReference>
<dbReference type="PANTHER" id="PTHR15074">
    <property type="entry name" value="METHYL-CPG-BINDING PROTEIN"/>
    <property type="match status" value="1"/>
</dbReference>
<reference evidence="16" key="1">
    <citation type="submission" date="2025-08" db="UniProtKB">
        <authorList>
            <consortium name="Ensembl"/>
        </authorList>
    </citation>
    <scope>IDENTIFICATION</scope>
</reference>
<keyword evidence="5" id="KW-0677">Repeat</keyword>
<feature type="compositionally biased region" description="Basic residues" evidence="13">
    <location>
        <begin position="212"/>
        <end position="237"/>
    </location>
</feature>
<dbReference type="InterPro" id="IPR016177">
    <property type="entry name" value="DNA-bd_dom_sf"/>
</dbReference>
<dbReference type="GO" id="GO:0008327">
    <property type="term" value="F:methyl-CpG binding"/>
    <property type="evidence" value="ECO:0007669"/>
    <property type="project" value="TreeGrafter"/>
</dbReference>
<feature type="compositionally biased region" description="Basic and acidic residues" evidence="13">
    <location>
        <begin position="391"/>
        <end position="401"/>
    </location>
</feature>
<dbReference type="GO" id="GO:2000026">
    <property type="term" value="P:regulation of multicellular organismal development"/>
    <property type="evidence" value="ECO:0007669"/>
    <property type="project" value="UniProtKB-ARBA"/>
</dbReference>
<dbReference type="FunFam" id="3.30.890.10:FF:000004">
    <property type="entry name" value="Methyl-CpG-binding protein 2"/>
    <property type="match status" value="1"/>
</dbReference>